<proteinExistence type="predicted"/>
<dbReference type="EMBL" id="CM042890">
    <property type="protein sequence ID" value="KAI4311996.1"/>
    <property type="molecule type" value="Genomic_DNA"/>
</dbReference>
<reference evidence="2" key="1">
    <citation type="journal article" date="2023" name="Front. Plant Sci.">
        <title>Chromosomal-level genome assembly of Melastoma candidum provides insights into trichome evolution.</title>
        <authorList>
            <person name="Zhong Y."/>
            <person name="Wu W."/>
            <person name="Sun C."/>
            <person name="Zou P."/>
            <person name="Liu Y."/>
            <person name="Dai S."/>
            <person name="Zhou R."/>
        </authorList>
    </citation>
    <scope>NUCLEOTIDE SEQUENCE [LARGE SCALE GENOMIC DNA]</scope>
</reference>
<comment type="caution">
    <text evidence="1">The sequence shown here is derived from an EMBL/GenBank/DDBJ whole genome shotgun (WGS) entry which is preliminary data.</text>
</comment>
<name>A0ACB9LKX2_9MYRT</name>
<keyword evidence="2" id="KW-1185">Reference proteome</keyword>
<dbReference type="Proteomes" id="UP001057402">
    <property type="component" value="Chromosome 11"/>
</dbReference>
<evidence type="ECO:0000313" key="1">
    <source>
        <dbReference type="EMBL" id="KAI4311996.1"/>
    </source>
</evidence>
<gene>
    <name evidence="1" type="ORF">MLD38_036855</name>
</gene>
<organism evidence="1 2">
    <name type="scientific">Melastoma candidum</name>
    <dbReference type="NCBI Taxonomy" id="119954"/>
    <lineage>
        <taxon>Eukaryota</taxon>
        <taxon>Viridiplantae</taxon>
        <taxon>Streptophyta</taxon>
        <taxon>Embryophyta</taxon>
        <taxon>Tracheophyta</taxon>
        <taxon>Spermatophyta</taxon>
        <taxon>Magnoliopsida</taxon>
        <taxon>eudicotyledons</taxon>
        <taxon>Gunneridae</taxon>
        <taxon>Pentapetalae</taxon>
        <taxon>rosids</taxon>
        <taxon>malvids</taxon>
        <taxon>Myrtales</taxon>
        <taxon>Melastomataceae</taxon>
        <taxon>Melastomatoideae</taxon>
        <taxon>Melastomateae</taxon>
        <taxon>Melastoma</taxon>
    </lineage>
</organism>
<accession>A0ACB9LKX2</accession>
<protein>
    <submittedName>
        <fullName evidence="1">Uncharacterized protein</fullName>
    </submittedName>
</protein>
<sequence>MGHTASVVGENMFVIGGREDPTTILNDVWVFSVANRTWTLENCKGDYFPPRHRHAAAVVGSKIFVFGGVNGGSTYASLFVFDTVNLLWKELSTSGTLPCGRHSHLMIAFESQKFMFGGHSVEMVLGDLYGFDIQNHIWKRLKTFGISSYVRFSHSMFIYRHYLGIIGACLVKQRLQELSLLDLQLHCWRHVALCSAGKDLLVRATVNVIGNDLVVVGGGASCYAFGTKFSVTMKISLLPLCRLDNTIAPPVDEHFGNHNNLVVDGNDIGHGLRLAGAPIAFQNTDLEPMEDGHAIAVPPSGPSSWAIMVGKRHAKLVKDILKKFGWLDLVRKAYSTKDDGMFICFPVTETFCDLLHNFEDIIAEFSNGLSIGDSVDISVEQSTSLDELTDATALNILKQCGVVKLVDNVVAIKNSKKTPAAALEKI</sequence>
<evidence type="ECO:0000313" key="2">
    <source>
        <dbReference type="Proteomes" id="UP001057402"/>
    </source>
</evidence>